<dbReference type="SUPFAM" id="SSF55144">
    <property type="entry name" value="LigT-like"/>
    <property type="match status" value="1"/>
</dbReference>
<feature type="active site" description="Proton donor" evidence="2">
    <location>
        <position position="41"/>
    </location>
</feature>
<feature type="short sequence motif" description="HXTX 2" evidence="2">
    <location>
        <begin position="123"/>
        <end position="126"/>
    </location>
</feature>
<comment type="caution">
    <text evidence="3">The sequence shown here is derived from an EMBL/GenBank/DDBJ whole genome shotgun (WGS) entry which is preliminary data.</text>
</comment>
<dbReference type="Gene3D" id="3.90.1140.10">
    <property type="entry name" value="Cyclic phosphodiesterase"/>
    <property type="match status" value="1"/>
</dbReference>
<evidence type="ECO:0000313" key="3">
    <source>
        <dbReference type="EMBL" id="TCL51764.1"/>
    </source>
</evidence>
<dbReference type="PANTHER" id="PTHR35561:SF1">
    <property type="entry name" value="RNA 2',3'-CYCLIC PHOSPHODIESTERASE"/>
    <property type="match status" value="1"/>
</dbReference>
<dbReference type="HAMAP" id="MF_01940">
    <property type="entry name" value="RNA_CPDase"/>
    <property type="match status" value="1"/>
</dbReference>
<accession>A0A4R1QIA0</accession>
<dbReference type="GO" id="GO:0016874">
    <property type="term" value="F:ligase activity"/>
    <property type="evidence" value="ECO:0007669"/>
    <property type="project" value="UniProtKB-KW"/>
</dbReference>
<evidence type="ECO:0000313" key="4">
    <source>
        <dbReference type="Proteomes" id="UP000295658"/>
    </source>
</evidence>
<dbReference type="GO" id="GO:0004113">
    <property type="term" value="F:2',3'-cyclic-nucleotide 3'-phosphodiesterase activity"/>
    <property type="evidence" value="ECO:0007669"/>
    <property type="project" value="InterPro"/>
</dbReference>
<dbReference type="InterPro" id="IPR009097">
    <property type="entry name" value="Cyclic_Pdiesterase"/>
</dbReference>
<dbReference type="AlphaFoldDB" id="A0A4R1QIA0"/>
<evidence type="ECO:0000256" key="2">
    <source>
        <dbReference type="HAMAP-Rule" id="MF_01940"/>
    </source>
</evidence>
<dbReference type="RefSeq" id="WP_243643027.1">
    <property type="nucleotide sequence ID" value="NZ_BSVG01000011.1"/>
</dbReference>
<dbReference type="EMBL" id="SLUL01000003">
    <property type="protein sequence ID" value="TCL51764.1"/>
    <property type="molecule type" value="Genomic_DNA"/>
</dbReference>
<feature type="short sequence motif" description="HXTX 1" evidence="2">
    <location>
        <begin position="41"/>
        <end position="44"/>
    </location>
</feature>
<dbReference type="NCBIfam" id="TIGR02258">
    <property type="entry name" value="2_5_ligase"/>
    <property type="match status" value="1"/>
</dbReference>
<comment type="similarity">
    <text evidence="2">Belongs to the 2H phosphoesterase superfamily. ThpR family.</text>
</comment>
<proteinExistence type="inferred from homology"/>
<comment type="function">
    <text evidence="2">Hydrolyzes RNA 2',3'-cyclic phosphodiester to an RNA 2'-phosphomonoester.</text>
</comment>
<reference evidence="3 4" key="1">
    <citation type="submission" date="2019-03" db="EMBL/GenBank/DDBJ databases">
        <title>Genomic Encyclopedia of Type Strains, Phase IV (KMG-IV): sequencing the most valuable type-strain genomes for metagenomic binning, comparative biology and taxonomic classification.</title>
        <authorList>
            <person name="Goeker M."/>
        </authorList>
    </citation>
    <scope>NUCLEOTIDE SEQUENCE [LARGE SCALE GENOMIC DNA]</scope>
    <source>
        <strain evidence="3 4">DSM 24979</strain>
    </source>
</reference>
<evidence type="ECO:0000256" key="1">
    <source>
        <dbReference type="ARBA" id="ARBA00022801"/>
    </source>
</evidence>
<dbReference type="EC" id="3.1.4.58" evidence="2"/>
<keyword evidence="4" id="KW-1185">Reference proteome</keyword>
<feature type="active site" description="Proton acceptor" evidence="2">
    <location>
        <position position="123"/>
    </location>
</feature>
<dbReference type="Pfam" id="PF13563">
    <property type="entry name" value="2_5_RNA_ligase2"/>
    <property type="match status" value="1"/>
</dbReference>
<keyword evidence="1 2" id="KW-0378">Hydrolase</keyword>
<sequence>MLKRHYFLAVSIPDDVKERLGQFARQLEAPFKTWVYPQDYHITLAFLGSASKEQLQQVSKNVSEIVKRHEKFSLELSNLHSFGSRILWYGVHHEERLFQLQKDVYEACKKVGFSLDERPFTPHITLARKWMGESSIENDLFREKIRETIRFAVTEVVLYETHLDKLPKYKPLIRFSLSD</sequence>
<gene>
    <name evidence="3" type="ORF">EDD69_1032</name>
</gene>
<name>A0A4R1QIA0_9BACL</name>
<dbReference type="InterPro" id="IPR004175">
    <property type="entry name" value="RNA_CPDase"/>
</dbReference>
<comment type="catalytic activity">
    <reaction evidence="2">
        <text>a 3'-end 2',3'-cyclophospho-ribonucleotide-RNA + H2O = a 3'-end 2'-phospho-ribonucleotide-RNA + H(+)</text>
        <dbReference type="Rhea" id="RHEA:11828"/>
        <dbReference type="Rhea" id="RHEA-COMP:10464"/>
        <dbReference type="Rhea" id="RHEA-COMP:17353"/>
        <dbReference type="ChEBI" id="CHEBI:15377"/>
        <dbReference type="ChEBI" id="CHEBI:15378"/>
        <dbReference type="ChEBI" id="CHEBI:83064"/>
        <dbReference type="ChEBI" id="CHEBI:173113"/>
        <dbReference type="EC" id="3.1.4.58"/>
    </reaction>
</comment>
<organism evidence="3 4">
    <name type="scientific">Thermolongibacillus altinsuensis</name>
    <dbReference type="NCBI Taxonomy" id="575256"/>
    <lineage>
        <taxon>Bacteria</taxon>
        <taxon>Bacillati</taxon>
        <taxon>Bacillota</taxon>
        <taxon>Bacilli</taxon>
        <taxon>Bacillales</taxon>
        <taxon>Anoxybacillaceae</taxon>
        <taxon>Thermolongibacillus</taxon>
    </lineage>
</organism>
<dbReference type="Proteomes" id="UP000295658">
    <property type="component" value="Unassembled WGS sequence"/>
</dbReference>
<dbReference type="PANTHER" id="PTHR35561">
    <property type="entry name" value="RNA 2',3'-CYCLIC PHOSPHODIESTERASE"/>
    <property type="match status" value="1"/>
</dbReference>
<keyword evidence="3" id="KW-0436">Ligase</keyword>
<dbReference type="GO" id="GO:0008664">
    <property type="term" value="F:RNA 2',3'-cyclic 3'-phosphodiesterase activity"/>
    <property type="evidence" value="ECO:0007669"/>
    <property type="project" value="UniProtKB-EC"/>
</dbReference>
<protein>
    <recommendedName>
        <fullName evidence="2">RNA 2',3'-cyclic phosphodiesterase</fullName>
        <shortName evidence="2">RNA 2',3'-CPDase</shortName>
        <ecNumber evidence="2">3.1.4.58</ecNumber>
    </recommendedName>
</protein>